<keyword evidence="3" id="KW-1185">Reference proteome</keyword>
<dbReference type="GO" id="GO:0016887">
    <property type="term" value="F:ATP hydrolysis activity"/>
    <property type="evidence" value="ECO:0007669"/>
    <property type="project" value="InterPro"/>
</dbReference>
<dbReference type="Proteomes" id="UP000186806">
    <property type="component" value="Unassembled WGS sequence"/>
</dbReference>
<dbReference type="InterPro" id="IPR003439">
    <property type="entry name" value="ABC_transporter-like_ATP-bd"/>
</dbReference>
<dbReference type="AlphaFoldDB" id="A0A1Q8TD47"/>
<evidence type="ECO:0000313" key="3">
    <source>
        <dbReference type="Proteomes" id="UP000186806"/>
    </source>
</evidence>
<feature type="domain" description="ABC transporter" evidence="1">
    <location>
        <begin position="22"/>
        <end position="156"/>
    </location>
</feature>
<dbReference type="RefSeq" id="WP_075368985.1">
    <property type="nucleotide sequence ID" value="NZ_MSDQ01000020.1"/>
</dbReference>
<proteinExistence type="predicted"/>
<dbReference type="SUPFAM" id="SSF52540">
    <property type="entry name" value="P-loop containing nucleoside triphosphate hydrolases"/>
    <property type="match status" value="1"/>
</dbReference>
<dbReference type="PANTHER" id="PTHR42794">
    <property type="entry name" value="HEMIN IMPORT ATP-BINDING PROTEIN HMUV"/>
    <property type="match status" value="1"/>
</dbReference>
<sequence length="265" mass="28427">MLSLFNTALEGTPRLMPFTDRLVPGELLGVCGPHGAGKSTLIGLLAGLYRPMRGSICLDGQPLHCWPSTYRAQRIAHVAAPPQSLADWRVRDLVGLGLLESCSRVTQHGATSPPCLPLAVETALAALDLQTLGDQRLGTLDPANAQRAMIARALCQVAAAPHCPFRQRRDNGILLLDLEPLAPVEEQRLLADLGAASRRHRLCIVPVVSQCDASLACCDRVWWMNADARCTNVAPAVRHVLKVQVTPPTAETPLSKVSKAPDATP</sequence>
<evidence type="ECO:0000259" key="1">
    <source>
        <dbReference type="Pfam" id="PF00005"/>
    </source>
</evidence>
<dbReference type="STRING" id="223900.GCA_000821045_01615"/>
<organism evidence="2 3">
    <name type="scientific">Chromohalobacter japonicus</name>
    <dbReference type="NCBI Taxonomy" id="223900"/>
    <lineage>
        <taxon>Bacteria</taxon>
        <taxon>Pseudomonadati</taxon>
        <taxon>Pseudomonadota</taxon>
        <taxon>Gammaproteobacteria</taxon>
        <taxon>Oceanospirillales</taxon>
        <taxon>Halomonadaceae</taxon>
        <taxon>Chromohalobacter</taxon>
    </lineage>
</organism>
<protein>
    <recommendedName>
        <fullName evidence="1">ABC transporter domain-containing protein</fullName>
    </recommendedName>
</protein>
<dbReference type="Gene3D" id="3.40.50.300">
    <property type="entry name" value="P-loop containing nucleotide triphosphate hydrolases"/>
    <property type="match status" value="1"/>
</dbReference>
<dbReference type="PANTHER" id="PTHR42794:SF2">
    <property type="entry name" value="ABC TRANSPORTER ATP-BINDING PROTEIN"/>
    <property type="match status" value="1"/>
</dbReference>
<evidence type="ECO:0000313" key="2">
    <source>
        <dbReference type="EMBL" id="OLO11607.1"/>
    </source>
</evidence>
<comment type="caution">
    <text evidence="2">The sequence shown here is derived from an EMBL/GenBank/DDBJ whole genome shotgun (WGS) entry which is preliminary data.</text>
</comment>
<reference evidence="2 3" key="1">
    <citation type="submission" date="2016-12" db="EMBL/GenBank/DDBJ databases">
        <title>Draft genome sequences of strains Salinicola socius SMB35, Salinicola sp. MH3R3-1 and Chromohalobacter sp. SMB17 from the Verkhnekamsk potash mining region of Russia.</title>
        <authorList>
            <person name="Mavrodi D.V."/>
            <person name="Olsson B.E."/>
            <person name="Korsakova E.S."/>
            <person name="Pyankova A."/>
            <person name="Mavrodi O.V."/>
            <person name="Plotnikova E.G."/>
        </authorList>
    </citation>
    <scope>NUCLEOTIDE SEQUENCE [LARGE SCALE GENOMIC DNA]</scope>
    <source>
        <strain evidence="2 3">SMB17</strain>
    </source>
</reference>
<gene>
    <name evidence="2" type="ORF">BTW10_08200</name>
</gene>
<name>A0A1Q8TD47_9GAMM</name>
<dbReference type="Pfam" id="PF00005">
    <property type="entry name" value="ABC_tran"/>
    <property type="match status" value="1"/>
</dbReference>
<dbReference type="InterPro" id="IPR027417">
    <property type="entry name" value="P-loop_NTPase"/>
</dbReference>
<dbReference type="GO" id="GO:0005524">
    <property type="term" value="F:ATP binding"/>
    <property type="evidence" value="ECO:0007669"/>
    <property type="project" value="InterPro"/>
</dbReference>
<accession>A0A1Q8TD47</accession>
<dbReference type="EMBL" id="MSDQ01000020">
    <property type="protein sequence ID" value="OLO11607.1"/>
    <property type="molecule type" value="Genomic_DNA"/>
</dbReference>